<proteinExistence type="predicted"/>
<protein>
    <submittedName>
        <fullName evidence="1">Os07g0510350 protein</fullName>
    </submittedName>
</protein>
<evidence type="ECO:0000313" key="2">
    <source>
        <dbReference type="Proteomes" id="UP000059680"/>
    </source>
</evidence>
<gene>
    <name evidence="1" type="ordered locus">Os07g0510350</name>
    <name evidence="1" type="ORF">OSNPB_070510350</name>
</gene>
<dbReference type="SMR" id="A0A0P0X6L3"/>
<dbReference type="InParanoid" id="A0A0P0X6L3"/>
<dbReference type="Gene3D" id="3.60.10.10">
    <property type="entry name" value="Endonuclease/exonuclease/phosphatase"/>
    <property type="match status" value="1"/>
</dbReference>
<keyword evidence="2" id="KW-1185">Reference proteome</keyword>
<reference evidence="1 2" key="3">
    <citation type="journal article" date="2013" name="Rice">
        <title>Improvement of the Oryza sativa Nipponbare reference genome using next generation sequence and optical map data.</title>
        <authorList>
            <person name="Kawahara Y."/>
            <person name="de la Bastide M."/>
            <person name="Hamilton J.P."/>
            <person name="Kanamori H."/>
            <person name="McCombie W.R."/>
            <person name="Ouyang S."/>
            <person name="Schwartz D.C."/>
            <person name="Tanaka T."/>
            <person name="Wu J."/>
            <person name="Zhou S."/>
            <person name="Childs K.L."/>
            <person name="Davidson R.M."/>
            <person name="Lin H."/>
            <person name="Quesada-Ocampo L."/>
            <person name="Vaillancourt B."/>
            <person name="Sakai H."/>
            <person name="Lee S.S."/>
            <person name="Kim J."/>
            <person name="Numa H."/>
            <person name="Itoh T."/>
            <person name="Buell C.R."/>
            <person name="Matsumoto T."/>
        </authorList>
    </citation>
    <scope>NUCLEOTIDE SEQUENCE [LARGE SCALE GENOMIC DNA]</scope>
    <source>
        <strain evidence="2">cv. Nipponbare</strain>
    </source>
</reference>
<accession>A0A0P0X6L3</accession>
<reference evidence="2" key="1">
    <citation type="journal article" date="2005" name="Nature">
        <title>The map-based sequence of the rice genome.</title>
        <authorList>
            <consortium name="International rice genome sequencing project (IRGSP)"/>
            <person name="Matsumoto T."/>
            <person name="Wu J."/>
            <person name="Kanamori H."/>
            <person name="Katayose Y."/>
            <person name="Fujisawa M."/>
            <person name="Namiki N."/>
            <person name="Mizuno H."/>
            <person name="Yamamoto K."/>
            <person name="Antonio B.A."/>
            <person name="Baba T."/>
            <person name="Sakata K."/>
            <person name="Nagamura Y."/>
            <person name="Aoki H."/>
            <person name="Arikawa K."/>
            <person name="Arita K."/>
            <person name="Bito T."/>
            <person name="Chiden Y."/>
            <person name="Fujitsuka N."/>
            <person name="Fukunaka R."/>
            <person name="Hamada M."/>
            <person name="Harada C."/>
            <person name="Hayashi A."/>
            <person name="Hijishita S."/>
            <person name="Honda M."/>
            <person name="Hosokawa S."/>
            <person name="Ichikawa Y."/>
            <person name="Idonuma A."/>
            <person name="Iijima M."/>
            <person name="Ikeda M."/>
            <person name="Ikeno M."/>
            <person name="Ito K."/>
            <person name="Ito S."/>
            <person name="Ito T."/>
            <person name="Ito Y."/>
            <person name="Ito Y."/>
            <person name="Iwabuchi A."/>
            <person name="Kamiya K."/>
            <person name="Karasawa W."/>
            <person name="Kurita K."/>
            <person name="Katagiri S."/>
            <person name="Kikuta A."/>
            <person name="Kobayashi H."/>
            <person name="Kobayashi N."/>
            <person name="Machita K."/>
            <person name="Maehara T."/>
            <person name="Masukawa M."/>
            <person name="Mizubayashi T."/>
            <person name="Mukai Y."/>
            <person name="Nagasaki H."/>
            <person name="Nagata Y."/>
            <person name="Naito S."/>
            <person name="Nakashima M."/>
            <person name="Nakama Y."/>
            <person name="Nakamichi Y."/>
            <person name="Nakamura M."/>
            <person name="Meguro A."/>
            <person name="Negishi M."/>
            <person name="Ohta I."/>
            <person name="Ohta T."/>
            <person name="Okamoto M."/>
            <person name="Ono N."/>
            <person name="Saji S."/>
            <person name="Sakaguchi M."/>
            <person name="Sakai K."/>
            <person name="Shibata M."/>
            <person name="Shimokawa T."/>
            <person name="Song J."/>
            <person name="Takazaki Y."/>
            <person name="Terasawa K."/>
            <person name="Tsugane M."/>
            <person name="Tsuji K."/>
            <person name="Ueda S."/>
            <person name="Waki K."/>
            <person name="Yamagata H."/>
            <person name="Yamamoto M."/>
            <person name="Yamamoto S."/>
            <person name="Yamane H."/>
            <person name="Yoshiki S."/>
            <person name="Yoshihara R."/>
            <person name="Yukawa K."/>
            <person name="Zhong H."/>
            <person name="Yano M."/>
            <person name="Yuan Q."/>
            <person name="Ouyang S."/>
            <person name="Liu J."/>
            <person name="Jones K.M."/>
            <person name="Gansberger K."/>
            <person name="Moffat K."/>
            <person name="Hill J."/>
            <person name="Bera J."/>
            <person name="Fadrosh D."/>
            <person name="Jin S."/>
            <person name="Johri S."/>
            <person name="Kim M."/>
            <person name="Overton L."/>
            <person name="Reardon M."/>
            <person name="Tsitrin T."/>
            <person name="Vuong H."/>
            <person name="Weaver B."/>
            <person name="Ciecko A."/>
            <person name="Tallon L."/>
            <person name="Jackson J."/>
            <person name="Pai G."/>
            <person name="Aken S.V."/>
            <person name="Utterback T."/>
            <person name="Reidmuller S."/>
            <person name="Feldblyum T."/>
            <person name="Hsiao J."/>
            <person name="Zismann V."/>
            <person name="Iobst S."/>
            <person name="de Vazeille A.R."/>
            <person name="Buell C.R."/>
            <person name="Ying K."/>
            <person name="Li Y."/>
            <person name="Lu T."/>
            <person name="Huang Y."/>
            <person name="Zhao Q."/>
            <person name="Feng Q."/>
            <person name="Zhang L."/>
            <person name="Zhu J."/>
            <person name="Weng Q."/>
            <person name="Mu J."/>
            <person name="Lu Y."/>
            <person name="Fan D."/>
            <person name="Liu Y."/>
            <person name="Guan J."/>
            <person name="Zhang Y."/>
            <person name="Yu S."/>
            <person name="Liu X."/>
            <person name="Zhang Y."/>
            <person name="Hong G."/>
            <person name="Han B."/>
            <person name="Choisne N."/>
            <person name="Demange N."/>
            <person name="Orjeda G."/>
            <person name="Samain S."/>
            <person name="Cattolico L."/>
            <person name="Pelletier E."/>
            <person name="Couloux A."/>
            <person name="Segurens B."/>
            <person name="Wincker P."/>
            <person name="D'Hont A."/>
            <person name="Scarpelli C."/>
            <person name="Weissenbach J."/>
            <person name="Salanoubat M."/>
            <person name="Quetier F."/>
            <person name="Yu Y."/>
            <person name="Kim H.R."/>
            <person name="Rambo T."/>
            <person name="Currie J."/>
            <person name="Collura K."/>
            <person name="Luo M."/>
            <person name="Yang T."/>
            <person name="Ammiraju J.S.S."/>
            <person name="Engler F."/>
            <person name="Soderlund C."/>
            <person name="Wing R.A."/>
            <person name="Palmer L.E."/>
            <person name="de la Bastide M."/>
            <person name="Spiegel L."/>
            <person name="Nascimento L."/>
            <person name="Zutavern T."/>
            <person name="O'Shaughnessy A."/>
            <person name="Dike S."/>
            <person name="Dedhia N."/>
            <person name="Preston R."/>
            <person name="Balija V."/>
            <person name="McCombie W.R."/>
            <person name="Chow T."/>
            <person name="Chen H."/>
            <person name="Chung M."/>
            <person name="Chen C."/>
            <person name="Shaw J."/>
            <person name="Wu H."/>
            <person name="Hsiao K."/>
            <person name="Chao Y."/>
            <person name="Chu M."/>
            <person name="Cheng C."/>
            <person name="Hour A."/>
            <person name="Lee P."/>
            <person name="Lin S."/>
            <person name="Lin Y."/>
            <person name="Liou J."/>
            <person name="Liu S."/>
            <person name="Hsing Y."/>
            <person name="Raghuvanshi S."/>
            <person name="Mohanty A."/>
            <person name="Bharti A.K."/>
            <person name="Gaur A."/>
            <person name="Gupta V."/>
            <person name="Kumar D."/>
            <person name="Ravi V."/>
            <person name="Vij S."/>
            <person name="Kapur A."/>
            <person name="Khurana P."/>
            <person name="Khurana P."/>
            <person name="Khurana J.P."/>
            <person name="Tyagi A.K."/>
            <person name="Gaikwad K."/>
            <person name="Singh A."/>
            <person name="Dalal V."/>
            <person name="Srivastava S."/>
            <person name="Dixit A."/>
            <person name="Pal A.K."/>
            <person name="Ghazi I.A."/>
            <person name="Yadav M."/>
            <person name="Pandit A."/>
            <person name="Bhargava A."/>
            <person name="Sureshbabu K."/>
            <person name="Batra K."/>
            <person name="Sharma T.R."/>
            <person name="Mohapatra T."/>
            <person name="Singh N.K."/>
            <person name="Messing J."/>
            <person name="Nelson A.B."/>
            <person name="Fuks G."/>
            <person name="Kavchok S."/>
            <person name="Keizer G."/>
            <person name="Linton E."/>
            <person name="Llaca V."/>
            <person name="Song R."/>
            <person name="Tanyolac B."/>
            <person name="Young S."/>
            <person name="Ho-Il K."/>
            <person name="Hahn J.H."/>
            <person name="Sangsakoo G."/>
            <person name="Vanavichit A."/>
            <person name="de Mattos Luiz.A.T."/>
            <person name="Zimmer P.D."/>
            <person name="Malone G."/>
            <person name="Dellagostin O."/>
            <person name="de Oliveira A.C."/>
            <person name="Bevan M."/>
            <person name="Bancroft I."/>
            <person name="Minx P."/>
            <person name="Cordum H."/>
            <person name="Wilson R."/>
            <person name="Cheng Z."/>
            <person name="Jin W."/>
            <person name="Jiang J."/>
            <person name="Leong S.A."/>
            <person name="Iwama H."/>
            <person name="Gojobori T."/>
            <person name="Itoh T."/>
            <person name="Niimura Y."/>
            <person name="Fujii Y."/>
            <person name="Habara T."/>
            <person name="Sakai H."/>
            <person name="Sato Y."/>
            <person name="Wilson G."/>
            <person name="Kumar K."/>
            <person name="McCouch S."/>
            <person name="Juretic N."/>
            <person name="Hoen D."/>
            <person name="Wright S."/>
            <person name="Bruskiewich R."/>
            <person name="Bureau T."/>
            <person name="Miyao A."/>
            <person name="Hirochika H."/>
            <person name="Nishikawa T."/>
            <person name="Kadowaki K."/>
            <person name="Sugiura M."/>
            <person name="Burr B."/>
            <person name="Sasaki T."/>
        </authorList>
    </citation>
    <scope>NUCLEOTIDE SEQUENCE [LARGE SCALE GENOMIC DNA]</scope>
    <source>
        <strain evidence="2">cv. Nipponbare</strain>
    </source>
</reference>
<reference evidence="1 2" key="2">
    <citation type="journal article" date="2013" name="Plant Cell Physiol.">
        <title>Rice Annotation Project Database (RAP-DB): an integrative and interactive database for rice genomics.</title>
        <authorList>
            <person name="Sakai H."/>
            <person name="Lee S.S."/>
            <person name="Tanaka T."/>
            <person name="Numa H."/>
            <person name="Kim J."/>
            <person name="Kawahara Y."/>
            <person name="Wakimoto H."/>
            <person name="Yang C.C."/>
            <person name="Iwamoto M."/>
            <person name="Abe T."/>
            <person name="Yamada Y."/>
            <person name="Muto A."/>
            <person name="Inokuchi H."/>
            <person name="Ikemura T."/>
            <person name="Matsumoto T."/>
            <person name="Sasaki T."/>
            <person name="Itoh T."/>
        </authorList>
    </citation>
    <scope>NUCLEOTIDE SEQUENCE [LARGE SCALE GENOMIC DNA]</scope>
    <source>
        <strain evidence="2">cv. Nipponbare</strain>
    </source>
</reference>
<name>A0A0P0X6L3_ORYSJ</name>
<dbReference type="Gramene" id="Os07t0510350-00">
    <property type="protein sequence ID" value="Os07t0510350-00"/>
    <property type="gene ID" value="Os07g0510350"/>
</dbReference>
<dbReference type="AlphaFoldDB" id="A0A0P0X6L3"/>
<dbReference type="Proteomes" id="UP000059680">
    <property type="component" value="Chromosome 7"/>
</dbReference>
<organism evidence="1 2">
    <name type="scientific">Oryza sativa subsp. japonica</name>
    <name type="common">Rice</name>
    <dbReference type="NCBI Taxonomy" id="39947"/>
    <lineage>
        <taxon>Eukaryota</taxon>
        <taxon>Viridiplantae</taxon>
        <taxon>Streptophyta</taxon>
        <taxon>Embryophyta</taxon>
        <taxon>Tracheophyta</taxon>
        <taxon>Spermatophyta</taxon>
        <taxon>Magnoliopsida</taxon>
        <taxon>Liliopsida</taxon>
        <taxon>Poales</taxon>
        <taxon>Poaceae</taxon>
        <taxon>BOP clade</taxon>
        <taxon>Oryzoideae</taxon>
        <taxon>Oryzeae</taxon>
        <taxon>Oryzinae</taxon>
        <taxon>Oryza</taxon>
        <taxon>Oryza sativa</taxon>
    </lineage>
</organism>
<sequence length="70" mass="8178">MTYNVWSREDVAVYKRMKAIGSLVEKHKPDVIFFQMNYLHDVLRMCRKSRHTFSGSSRALRGGRSTTAQK</sequence>
<dbReference type="EMBL" id="AP014963">
    <property type="protein sequence ID" value="BAT01705.1"/>
    <property type="molecule type" value="Genomic_DNA"/>
</dbReference>
<evidence type="ECO:0000313" key="1">
    <source>
        <dbReference type="EMBL" id="BAT01705.1"/>
    </source>
</evidence>
<dbReference type="PaxDb" id="39947-A0A0P0X6L3"/>
<dbReference type="InterPro" id="IPR036691">
    <property type="entry name" value="Endo/exonu/phosph_ase_sf"/>
</dbReference>